<dbReference type="Proteomes" id="UP000078390">
    <property type="component" value="Unassembled WGS sequence"/>
</dbReference>
<dbReference type="GO" id="GO:0005829">
    <property type="term" value="C:cytosol"/>
    <property type="evidence" value="ECO:0007669"/>
    <property type="project" value="TreeGrafter"/>
</dbReference>
<reference evidence="7 8" key="1">
    <citation type="submission" date="2016-04" db="EMBL/GenBank/DDBJ databases">
        <title>Genome analysis of Thermosulfurimonas dismutans, the first thermophilic sulfur-disproportionating bacterium of the phylum Thermodesulfobacteria.</title>
        <authorList>
            <person name="Mardanov A.V."/>
            <person name="Beletsky A.V."/>
            <person name="Kadnikov V.V."/>
            <person name="Slobodkin A.I."/>
            <person name="Ravin N.V."/>
        </authorList>
    </citation>
    <scope>NUCLEOTIDE SEQUENCE [LARGE SCALE GENOMIC DNA]</scope>
    <source>
        <strain evidence="7 8">S95</strain>
    </source>
</reference>
<comment type="cofactor">
    <cofactor evidence="1">
        <name>FAD</name>
        <dbReference type="ChEBI" id="CHEBI:57692"/>
    </cofactor>
</comment>
<evidence type="ECO:0000256" key="1">
    <source>
        <dbReference type="ARBA" id="ARBA00001974"/>
    </source>
</evidence>
<dbReference type="EC" id="5.4.99.9" evidence="7"/>
<dbReference type="InterPro" id="IPR015899">
    <property type="entry name" value="UDP-GalPyranose_mutase_C"/>
</dbReference>
<comment type="similarity">
    <text evidence="2">Belongs to the UDP-galactopyranose/dTDP-fucopyranose mutase family.</text>
</comment>
<dbReference type="GO" id="GO:0050660">
    <property type="term" value="F:flavin adenine dinucleotide binding"/>
    <property type="evidence" value="ECO:0007669"/>
    <property type="project" value="TreeGrafter"/>
</dbReference>
<dbReference type="STRING" id="999894.TDIS_2060"/>
<dbReference type="InterPro" id="IPR004379">
    <property type="entry name" value="UDP-GALP_mutase"/>
</dbReference>
<evidence type="ECO:0000256" key="5">
    <source>
        <dbReference type="ARBA" id="ARBA00023235"/>
    </source>
</evidence>
<dbReference type="EMBL" id="LWLG01000023">
    <property type="protein sequence ID" value="OAQ19842.1"/>
    <property type="molecule type" value="Genomic_DNA"/>
</dbReference>
<evidence type="ECO:0000256" key="2">
    <source>
        <dbReference type="ARBA" id="ARBA00009321"/>
    </source>
</evidence>
<dbReference type="OrthoDB" id="9769600at2"/>
<organism evidence="7 8">
    <name type="scientific">Thermosulfurimonas dismutans</name>
    <dbReference type="NCBI Taxonomy" id="999894"/>
    <lineage>
        <taxon>Bacteria</taxon>
        <taxon>Pseudomonadati</taxon>
        <taxon>Thermodesulfobacteriota</taxon>
        <taxon>Thermodesulfobacteria</taxon>
        <taxon>Thermodesulfobacteriales</taxon>
        <taxon>Thermodesulfobacteriaceae</taxon>
        <taxon>Thermosulfurimonas</taxon>
    </lineage>
</organism>
<dbReference type="Pfam" id="PF03275">
    <property type="entry name" value="GLF"/>
    <property type="match status" value="1"/>
</dbReference>
<feature type="domain" description="UDP-galactopyranose mutase C-terminal" evidence="6">
    <location>
        <begin position="151"/>
        <end position="363"/>
    </location>
</feature>
<gene>
    <name evidence="7" type="ORF">TDIS_2060</name>
</gene>
<proteinExistence type="inferred from homology"/>
<evidence type="ECO:0000256" key="3">
    <source>
        <dbReference type="ARBA" id="ARBA00022630"/>
    </source>
</evidence>
<dbReference type="NCBIfam" id="TIGR00031">
    <property type="entry name" value="UDP-GALP_mutase"/>
    <property type="match status" value="1"/>
</dbReference>
<dbReference type="RefSeq" id="WP_068671789.1">
    <property type="nucleotide sequence ID" value="NZ_LWLG01000023.1"/>
</dbReference>
<dbReference type="AlphaFoldDB" id="A0A179D300"/>
<dbReference type="SUPFAM" id="SSF54373">
    <property type="entry name" value="FAD-linked reductases, C-terminal domain"/>
    <property type="match status" value="1"/>
</dbReference>
<sequence>MFNYIIVGSGFAGSVIAERIANVLNKKVLVIEKRSHIGGNCYDYRNKDGIIIHKYGPHLFHTNYKEVFDYLSNFTDWRIYYHKVLAFIDGKKVPIPFNFNSMDILFPEILSKKLQEKLLKKYPYGAKVPILKLKKENDKDLKFLADFVYEKIFKNYTIKQWGKRPEEIDSEVTARVPVCIGRDDRYFDDKYQALPEEGYTKIFERMLSHPNIKLMLNTDFKEIMKVDLKGKKIYFLGQEFKGKVIFTGMIDELFAYKFGMLPYRSLDLHLEVIEKEYFQEVAVVNYPNDYDFTRITEFKHIHPIKTNRTVILKEYPKDYDPERDIPYYPFFDKAAREVYAKYQELAERFDHLILVGRLAEYRYYDMDDVIKRSLEVFEERIR</sequence>
<keyword evidence="5 7" id="KW-0413">Isomerase</keyword>
<keyword evidence="8" id="KW-1185">Reference proteome</keyword>
<comment type="caution">
    <text evidence="7">The sequence shown here is derived from an EMBL/GenBank/DDBJ whole genome shotgun (WGS) entry which is preliminary data.</text>
</comment>
<protein>
    <submittedName>
        <fullName evidence="7">UDP-galactopyranose mutase</fullName>
        <ecNumber evidence="7">5.4.99.9</ecNumber>
    </submittedName>
</protein>
<accession>A0A179D300</accession>
<keyword evidence="3" id="KW-0285">Flavoprotein</keyword>
<keyword evidence="4" id="KW-0274">FAD</keyword>
<dbReference type="PANTHER" id="PTHR21197:SF0">
    <property type="entry name" value="UDP-GALACTOPYRANOSE MUTASE"/>
    <property type="match status" value="1"/>
</dbReference>
<evidence type="ECO:0000259" key="6">
    <source>
        <dbReference type="Pfam" id="PF03275"/>
    </source>
</evidence>
<dbReference type="PATRIC" id="fig|999894.6.peg.2064"/>
<dbReference type="PANTHER" id="PTHR21197">
    <property type="entry name" value="UDP-GALACTOPYRANOSE MUTASE"/>
    <property type="match status" value="1"/>
</dbReference>
<dbReference type="Gene3D" id="3.40.50.720">
    <property type="entry name" value="NAD(P)-binding Rossmann-like Domain"/>
    <property type="match status" value="3"/>
</dbReference>
<dbReference type="Pfam" id="PF13450">
    <property type="entry name" value="NAD_binding_8"/>
    <property type="match status" value="1"/>
</dbReference>
<dbReference type="SUPFAM" id="SSF51971">
    <property type="entry name" value="Nucleotide-binding domain"/>
    <property type="match status" value="1"/>
</dbReference>
<evidence type="ECO:0000313" key="7">
    <source>
        <dbReference type="EMBL" id="OAQ19842.1"/>
    </source>
</evidence>
<evidence type="ECO:0000313" key="8">
    <source>
        <dbReference type="Proteomes" id="UP000078390"/>
    </source>
</evidence>
<name>A0A179D300_9BACT</name>
<evidence type="ECO:0000256" key="4">
    <source>
        <dbReference type="ARBA" id="ARBA00022827"/>
    </source>
</evidence>
<dbReference type="GO" id="GO:0008767">
    <property type="term" value="F:UDP-galactopyranose mutase activity"/>
    <property type="evidence" value="ECO:0007669"/>
    <property type="project" value="UniProtKB-EC"/>
</dbReference>